<evidence type="ECO:0000313" key="2">
    <source>
        <dbReference type="EMBL" id="QEA05643.1"/>
    </source>
</evidence>
<dbReference type="PANTHER" id="PTHR12788">
    <property type="entry name" value="PROTEIN-TYROSINE SULFOTRANSFERASE 2"/>
    <property type="match status" value="1"/>
</dbReference>
<proteinExistence type="predicted"/>
<dbReference type="AlphaFoldDB" id="A0A5B8RC35"/>
<keyword evidence="1" id="KW-0808">Transferase</keyword>
<dbReference type="SUPFAM" id="SSF52540">
    <property type="entry name" value="P-loop containing nucleoside triphosphate hydrolases"/>
    <property type="match status" value="1"/>
</dbReference>
<evidence type="ECO:0008006" key="3">
    <source>
        <dbReference type="Google" id="ProtNLM"/>
    </source>
</evidence>
<organism evidence="2">
    <name type="scientific">uncultured organism</name>
    <dbReference type="NCBI Taxonomy" id="155900"/>
    <lineage>
        <taxon>unclassified sequences</taxon>
        <taxon>environmental samples</taxon>
    </lineage>
</organism>
<accession>A0A5B8RC35</accession>
<reference evidence="2" key="1">
    <citation type="submission" date="2019-06" db="EMBL/GenBank/DDBJ databases">
        <authorList>
            <person name="Murdoch R.W."/>
            <person name="Fathepure B."/>
        </authorList>
    </citation>
    <scope>NUCLEOTIDE SEQUENCE</scope>
</reference>
<evidence type="ECO:0000256" key="1">
    <source>
        <dbReference type="ARBA" id="ARBA00022679"/>
    </source>
</evidence>
<dbReference type="GO" id="GO:0008476">
    <property type="term" value="F:protein-tyrosine sulfotransferase activity"/>
    <property type="evidence" value="ECO:0007669"/>
    <property type="project" value="InterPro"/>
</dbReference>
<name>A0A5B8RC35_9ZZZZ</name>
<dbReference type="Gene3D" id="3.40.50.300">
    <property type="entry name" value="P-loop containing nucleotide triphosphate hydrolases"/>
    <property type="match status" value="1"/>
</dbReference>
<dbReference type="InterPro" id="IPR026634">
    <property type="entry name" value="TPST-like"/>
</dbReference>
<dbReference type="InterPro" id="IPR027417">
    <property type="entry name" value="P-loop_NTPase"/>
</dbReference>
<gene>
    <name evidence="2" type="ORF">KBTEX_01966</name>
</gene>
<sequence length="286" mass="32276">MNYSPLIIIGAPRSGTNMLRDVLTQFPGVATWPCDEINYIWRHGNLRYPSDEFPADRARPDVRRYIRRQFDWVARRYGADVVVEKTCANSLRVPFVDRVVPEARYVFIHRDGLDAVGSAMARWKAPLDIPYLACKARFVPATDLPWYAARYFGSRIHRLFSREGRVGLWGPQLDDMDELLAERPLDEVCALQWRRCVEASAEAFASMPAERWLDVSYEDFVREPERELGRVLDFAGLSAEDEARRAAVAGVSSASLGKGRAALGDEAVGRLEPLVAGAMNPLEKES</sequence>
<dbReference type="Pfam" id="PF13469">
    <property type="entry name" value="Sulfotransfer_3"/>
    <property type="match status" value="2"/>
</dbReference>
<protein>
    <recommendedName>
        <fullName evidence="3">Sulfotransferase</fullName>
    </recommendedName>
</protein>
<dbReference type="EMBL" id="MN079106">
    <property type="protein sequence ID" value="QEA05643.1"/>
    <property type="molecule type" value="Genomic_DNA"/>
</dbReference>
<dbReference type="PANTHER" id="PTHR12788:SF10">
    <property type="entry name" value="PROTEIN-TYROSINE SULFOTRANSFERASE"/>
    <property type="match status" value="1"/>
</dbReference>